<organism evidence="1">
    <name type="scientific">Cacopsylla melanoneura</name>
    <dbReference type="NCBI Taxonomy" id="428564"/>
    <lineage>
        <taxon>Eukaryota</taxon>
        <taxon>Metazoa</taxon>
        <taxon>Ecdysozoa</taxon>
        <taxon>Arthropoda</taxon>
        <taxon>Hexapoda</taxon>
        <taxon>Insecta</taxon>
        <taxon>Pterygota</taxon>
        <taxon>Neoptera</taxon>
        <taxon>Paraneoptera</taxon>
        <taxon>Hemiptera</taxon>
        <taxon>Sternorrhyncha</taxon>
        <taxon>Psylloidea</taxon>
        <taxon>Psyllidae</taxon>
        <taxon>Psyllinae</taxon>
        <taxon>Cacopsylla</taxon>
    </lineage>
</organism>
<proteinExistence type="predicted"/>
<protein>
    <submittedName>
        <fullName evidence="1">Uncharacterized protein</fullName>
    </submittedName>
</protein>
<evidence type="ECO:0000313" key="1">
    <source>
        <dbReference type="EMBL" id="CAG6736687.1"/>
    </source>
</evidence>
<accession>A0A8D8YYQ9</accession>
<dbReference type="AlphaFoldDB" id="A0A8D8YYQ9"/>
<name>A0A8D8YYQ9_9HEMI</name>
<reference evidence="1" key="1">
    <citation type="submission" date="2021-05" db="EMBL/GenBank/DDBJ databases">
        <authorList>
            <person name="Alioto T."/>
            <person name="Alioto T."/>
            <person name="Gomez Garrido J."/>
        </authorList>
    </citation>
    <scope>NUCLEOTIDE SEQUENCE</scope>
</reference>
<sequence length="116" mass="13793">MRIFRNDNPYFGTNTKLQSLHVCNDKLRVYLVTYTTQFGRVLMTSYISLPIIQNYTVYTCVNDKLYHIHNYVYTCVKMTSYISLPIHNYVYTCVKMTSYNLVTYTQLCLHVCSKQR</sequence>
<dbReference type="EMBL" id="HBUF01400283">
    <property type="protein sequence ID" value="CAG6736687.1"/>
    <property type="molecule type" value="Transcribed_RNA"/>
</dbReference>